<dbReference type="PANTHER" id="PTHR23024">
    <property type="entry name" value="ARYLACETAMIDE DEACETYLASE"/>
    <property type="match status" value="1"/>
</dbReference>
<dbReference type="InterPro" id="IPR050466">
    <property type="entry name" value="Carboxylest/Gibb_receptor"/>
</dbReference>
<dbReference type="Proteomes" id="UP000664132">
    <property type="component" value="Unassembled WGS sequence"/>
</dbReference>
<sequence length="317" mass="35910">MGLQNKTKFDAFNRTDHVYHVVHDNPLQASILMPKKLDQSNKKLPVIVFWHGGGFVVGYRLYEPWWSDWLIEFALSNNAMIITADYRLMPEAAGADILDDMEAFWNWLSDILPSIAESWSAQPDLNRILCVGQSSGGCMAVQSALLRPHKIKAIVSMYAPLHRSLPHFTIPQPRIIMGAPPSPPRQAEIKIRSYMKSMSPKAVRTTGDPADMWELLRCILQQGWLPRLIDAKPDARLDIYAMMEQTNVLPPIWFIHGEQDSVVPLTCSTAFVEKMGTVLPRVPVLFSKKAGEHAFEASLTMKEAWITEGCEFLMSFW</sequence>
<comment type="caution">
    <text evidence="2">The sequence shown here is derived from an EMBL/GenBank/DDBJ whole genome shotgun (WGS) entry which is preliminary data.</text>
</comment>
<reference evidence="2" key="1">
    <citation type="submission" date="2021-02" db="EMBL/GenBank/DDBJ databases">
        <title>Genome sequence Cadophora malorum strain M34.</title>
        <authorList>
            <person name="Stefanovic E."/>
            <person name="Vu D."/>
            <person name="Scully C."/>
            <person name="Dijksterhuis J."/>
            <person name="Roader J."/>
            <person name="Houbraken J."/>
        </authorList>
    </citation>
    <scope>NUCLEOTIDE SEQUENCE</scope>
    <source>
        <strain evidence="2">M34</strain>
    </source>
</reference>
<dbReference type="InterPro" id="IPR013094">
    <property type="entry name" value="AB_hydrolase_3"/>
</dbReference>
<evidence type="ECO:0000259" key="1">
    <source>
        <dbReference type="Pfam" id="PF07859"/>
    </source>
</evidence>
<proteinExistence type="predicted"/>
<dbReference type="OrthoDB" id="19653at2759"/>
<dbReference type="Gene3D" id="3.40.50.1820">
    <property type="entry name" value="alpha/beta hydrolase"/>
    <property type="match status" value="1"/>
</dbReference>
<dbReference type="PANTHER" id="PTHR23024:SF24">
    <property type="entry name" value="ALPHA_BETA HYDROLASE FOLD-3 DOMAIN-CONTAINING PROTEIN"/>
    <property type="match status" value="1"/>
</dbReference>
<evidence type="ECO:0000313" key="3">
    <source>
        <dbReference type="Proteomes" id="UP000664132"/>
    </source>
</evidence>
<feature type="domain" description="Alpha/beta hydrolase fold-3" evidence="1">
    <location>
        <begin position="47"/>
        <end position="161"/>
    </location>
</feature>
<name>A0A8H7W262_9HELO</name>
<dbReference type="EMBL" id="JAFJYH010000267">
    <property type="protein sequence ID" value="KAG4414385.1"/>
    <property type="molecule type" value="Genomic_DNA"/>
</dbReference>
<organism evidence="2 3">
    <name type="scientific">Cadophora malorum</name>
    <dbReference type="NCBI Taxonomy" id="108018"/>
    <lineage>
        <taxon>Eukaryota</taxon>
        <taxon>Fungi</taxon>
        <taxon>Dikarya</taxon>
        <taxon>Ascomycota</taxon>
        <taxon>Pezizomycotina</taxon>
        <taxon>Leotiomycetes</taxon>
        <taxon>Helotiales</taxon>
        <taxon>Ploettnerulaceae</taxon>
        <taxon>Cadophora</taxon>
    </lineage>
</organism>
<dbReference type="SUPFAM" id="SSF53474">
    <property type="entry name" value="alpha/beta-Hydrolases"/>
    <property type="match status" value="1"/>
</dbReference>
<dbReference type="PRINTS" id="PR00111">
    <property type="entry name" value="ABHYDROLASE"/>
</dbReference>
<accession>A0A8H7W262</accession>
<dbReference type="InterPro" id="IPR029058">
    <property type="entry name" value="AB_hydrolase_fold"/>
</dbReference>
<gene>
    <name evidence="2" type="ORF">IFR04_012485</name>
</gene>
<keyword evidence="3" id="KW-1185">Reference proteome</keyword>
<dbReference type="InterPro" id="IPR000073">
    <property type="entry name" value="AB_hydrolase_1"/>
</dbReference>
<evidence type="ECO:0000313" key="2">
    <source>
        <dbReference type="EMBL" id="KAG4414385.1"/>
    </source>
</evidence>
<protein>
    <recommendedName>
        <fullName evidence="1">Alpha/beta hydrolase fold-3 domain-containing protein</fullName>
    </recommendedName>
</protein>
<dbReference type="Pfam" id="PF07859">
    <property type="entry name" value="Abhydrolase_3"/>
    <property type="match status" value="1"/>
</dbReference>
<dbReference type="GO" id="GO:0016787">
    <property type="term" value="F:hydrolase activity"/>
    <property type="evidence" value="ECO:0007669"/>
    <property type="project" value="InterPro"/>
</dbReference>
<dbReference type="AlphaFoldDB" id="A0A8H7W262"/>